<dbReference type="InterPro" id="IPR044878">
    <property type="entry name" value="UbiA_sf"/>
</dbReference>
<feature type="transmembrane region" description="Helical" evidence="6">
    <location>
        <begin position="230"/>
        <end position="247"/>
    </location>
</feature>
<evidence type="ECO:0000256" key="3">
    <source>
        <dbReference type="ARBA" id="ARBA00022692"/>
    </source>
</evidence>
<sequence length="349" mass="38590">MARVQAPAALGFSGQLAEIARVQDWWSCKFSPVLATFYASACLAGVTVWPLLPKLLLLLLSLTVGATYVSVINDWTDQADDQAGGKYNRVANKPTVFPMALLVLCLGTGLVLGVYFWHTSPLSGMLYLGSWVAFSCYSLPPIRLKKRGLAGVLSDASGSHLFPQLLTVSLVSAWTSHPLPGLWYAAVGVWALACGIRNILLHQLDDVEADAQAGVSTWVSLRGTRFAQRFGQYVVFPIEVLAFGTMLVLSQQIWPVLLLGVYAAMEAFKWRLWSSPPRVLQPNSRILLGEYYEVFYPLAFVLVLSLRHPIDGWVLALHLLLFGLRFWQTVYLFGWAGSLVVRKVMSRLA</sequence>
<feature type="transmembrane region" description="Helical" evidence="6">
    <location>
        <begin position="55"/>
        <end position="75"/>
    </location>
</feature>
<dbReference type="PANTHER" id="PTHR42723">
    <property type="entry name" value="CHLOROPHYLL SYNTHASE"/>
    <property type="match status" value="1"/>
</dbReference>
<proteinExistence type="predicted"/>
<dbReference type="EMBL" id="SRLC01000001">
    <property type="protein sequence ID" value="TGE25351.1"/>
    <property type="molecule type" value="Genomic_DNA"/>
</dbReference>
<feature type="transmembrane region" description="Helical" evidence="6">
    <location>
        <begin position="181"/>
        <end position="200"/>
    </location>
</feature>
<evidence type="ECO:0000256" key="5">
    <source>
        <dbReference type="ARBA" id="ARBA00023136"/>
    </source>
</evidence>
<dbReference type="PANTHER" id="PTHR42723:SF1">
    <property type="entry name" value="CHLOROPHYLL SYNTHASE, CHLOROPLASTIC"/>
    <property type="match status" value="1"/>
</dbReference>
<evidence type="ECO:0000256" key="4">
    <source>
        <dbReference type="ARBA" id="ARBA00022989"/>
    </source>
</evidence>
<gene>
    <name evidence="7" type="ORF">E5K00_09235</name>
</gene>
<evidence type="ECO:0000256" key="6">
    <source>
        <dbReference type="SAM" id="Phobius"/>
    </source>
</evidence>
<keyword evidence="4 6" id="KW-1133">Transmembrane helix</keyword>
<accession>A0A4Z0Q8F5</accession>
<keyword evidence="5 6" id="KW-0472">Membrane</keyword>
<dbReference type="AlphaFoldDB" id="A0A4Z0Q8F5"/>
<dbReference type="Gene3D" id="1.10.357.140">
    <property type="entry name" value="UbiA prenyltransferase"/>
    <property type="match status" value="1"/>
</dbReference>
<comment type="subcellular location">
    <subcellularLocation>
        <location evidence="1">Membrane</location>
        <topology evidence="1">Multi-pass membrane protein</topology>
    </subcellularLocation>
</comment>
<evidence type="ECO:0000313" key="7">
    <source>
        <dbReference type="EMBL" id="TGE25351.1"/>
    </source>
</evidence>
<feature type="transmembrane region" description="Helical" evidence="6">
    <location>
        <begin position="30"/>
        <end position="49"/>
    </location>
</feature>
<evidence type="ECO:0000256" key="2">
    <source>
        <dbReference type="ARBA" id="ARBA00022475"/>
    </source>
</evidence>
<dbReference type="RefSeq" id="WP_135462928.1">
    <property type="nucleotide sequence ID" value="NZ_SRLC01000001.1"/>
</dbReference>
<dbReference type="InterPro" id="IPR050475">
    <property type="entry name" value="Prenyltransferase_related"/>
</dbReference>
<reference evidence="7 8" key="1">
    <citation type="submission" date="2019-04" db="EMBL/GenBank/DDBJ databases">
        <authorList>
            <person name="Feng G."/>
            <person name="Zhang J."/>
            <person name="Zhu H."/>
        </authorList>
    </citation>
    <scope>NUCLEOTIDE SEQUENCE [LARGE SCALE GENOMIC DNA]</scope>
    <source>
        <strain evidence="7 8">JCM 31653</strain>
    </source>
</reference>
<keyword evidence="2" id="KW-1003">Cell membrane</keyword>
<comment type="caution">
    <text evidence="7">The sequence shown here is derived from an EMBL/GenBank/DDBJ whole genome shotgun (WGS) entry which is preliminary data.</text>
</comment>
<dbReference type="GO" id="GO:0016765">
    <property type="term" value="F:transferase activity, transferring alkyl or aryl (other than methyl) groups"/>
    <property type="evidence" value="ECO:0007669"/>
    <property type="project" value="InterPro"/>
</dbReference>
<keyword evidence="3 6" id="KW-0812">Transmembrane</keyword>
<dbReference type="Proteomes" id="UP000297549">
    <property type="component" value="Unassembled WGS sequence"/>
</dbReference>
<protein>
    <recommendedName>
        <fullName evidence="9">Prenyltransferase</fullName>
    </recommendedName>
</protein>
<dbReference type="Pfam" id="PF01040">
    <property type="entry name" value="UbiA"/>
    <property type="match status" value="1"/>
</dbReference>
<dbReference type="CDD" id="cd13956">
    <property type="entry name" value="PT_UbiA"/>
    <property type="match status" value="1"/>
</dbReference>
<name>A0A4Z0Q8F5_9BACT</name>
<keyword evidence="8" id="KW-1185">Reference proteome</keyword>
<organism evidence="7 8">
    <name type="scientific">Hymenobacter aquaticus</name>
    <dbReference type="NCBI Taxonomy" id="1867101"/>
    <lineage>
        <taxon>Bacteria</taxon>
        <taxon>Pseudomonadati</taxon>
        <taxon>Bacteroidota</taxon>
        <taxon>Cytophagia</taxon>
        <taxon>Cytophagales</taxon>
        <taxon>Hymenobacteraceae</taxon>
        <taxon>Hymenobacter</taxon>
    </lineage>
</organism>
<evidence type="ECO:0000256" key="1">
    <source>
        <dbReference type="ARBA" id="ARBA00004141"/>
    </source>
</evidence>
<evidence type="ECO:0000313" key="8">
    <source>
        <dbReference type="Proteomes" id="UP000297549"/>
    </source>
</evidence>
<feature type="transmembrane region" description="Helical" evidence="6">
    <location>
        <begin position="316"/>
        <end position="341"/>
    </location>
</feature>
<dbReference type="InterPro" id="IPR000537">
    <property type="entry name" value="UbiA_prenyltransferase"/>
</dbReference>
<evidence type="ECO:0008006" key="9">
    <source>
        <dbReference type="Google" id="ProtNLM"/>
    </source>
</evidence>
<feature type="transmembrane region" description="Helical" evidence="6">
    <location>
        <begin position="96"/>
        <end position="118"/>
    </location>
</feature>
<dbReference type="GO" id="GO:0016020">
    <property type="term" value="C:membrane"/>
    <property type="evidence" value="ECO:0007669"/>
    <property type="project" value="UniProtKB-SubCell"/>
</dbReference>
<dbReference type="OrthoDB" id="871842at2"/>